<reference evidence="1 2" key="1">
    <citation type="submission" date="2021-02" db="EMBL/GenBank/DDBJ databases">
        <authorList>
            <person name="Vanwijnsberghe S."/>
        </authorList>
    </citation>
    <scope>NUCLEOTIDE SEQUENCE [LARGE SCALE GENOMIC DNA]</scope>
    <source>
        <strain evidence="1 2">R-69776</strain>
    </source>
</reference>
<keyword evidence="2" id="KW-1185">Reference proteome</keyword>
<sequence>MSYDYARLVEKIIEVTAADGTTTQRMLEVLEECARQKPHPDWALFSEIDFEADSVRIERWLSTAFGSQRAHSVVRGLWFGLVNLGDDRSATVDVYVGGSPRFDGDGIAWASEVFPVDERNYLGSEVLHEIYKQAYREAKGSLGNHAEYPLALAYGAIVAIQALRDEGELPFALTSVVGAAAGFDSGDFLFLGTLEQRDFHKAIRIG</sequence>
<accession>A0ABM8S0C0</accession>
<dbReference type="EMBL" id="CAJNBH010000012">
    <property type="protein sequence ID" value="CAE6781758.1"/>
    <property type="molecule type" value="Genomic_DNA"/>
</dbReference>
<evidence type="ECO:0000313" key="2">
    <source>
        <dbReference type="Proteomes" id="UP000673821"/>
    </source>
</evidence>
<dbReference type="RefSeq" id="WP_200659084.1">
    <property type="nucleotide sequence ID" value="NZ_CAJNBH010000012.1"/>
</dbReference>
<evidence type="ECO:0000313" key="1">
    <source>
        <dbReference type="EMBL" id="CAE6781758.1"/>
    </source>
</evidence>
<protein>
    <recommendedName>
        <fullName evidence="3">DUF2612 domain-containing protein</fullName>
    </recommendedName>
</protein>
<evidence type="ECO:0008006" key="3">
    <source>
        <dbReference type="Google" id="ProtNLM"/>
    </source>
</evidence>
<comment type="caution">
    <text evidence="1">The sequence shown here is derived from an EMBL/GenBank/DDBJ whole genome shotgun (WGS) entry which is preliminary data.</text>
</comment>
<dbReference type="Proteomes" id="UP000673821">
    <property type="component" value="Unassembled WGS sequence"/>
</dbReference>
<name>A0ABM8S0C0_9BURK</name>
<gene>
    <name evidence="1" type="ORF">R69776_04346</name>
</gene>
<organism evidence="1 2">
    <name type="scientific">Paraburkholderia nemoris</name>
    <dbReference type="NCBI Taxonomy" id="2793076"/>
    <lineage>
        <taxon>Bacteria</taxon>
        <taxon>Pseudomonadati</taxon>
        <taxon>Pseudomonadota</taxon>
        <taxon>Betaproteobacteria</taxon>
        <taxon>Burkholderiales</taxon>
        <taxon>Burkholderiaceae</taxon>
        <taxon>Paraburkholderia</taxon>
    </lineage>
</organism>
<proteinExistence type="predicted"/>